<evidence type="ECO:0008006" key="4">
    <source>
        <dbReference type="Google" id="ProtNLM"/>
    </source>
</evidence>
<dbReference type="AlphaFoldDB" id="A0A1G1VQJ6"/>
<dbReference type="InterPro" id="IPR043993">
    <property type="entry name" value="T4SS_pilin"/>
</dbReference>
<name>A0A1G1VQJ6_9BACT</name>
<gene>
    <name evidence="2" type="ORF">A2784_01950</name>
</gene>
<dbReference type="Proteomes" id="UP000177324">
    <property type="component" value="Unassembled WGS sequence"/>
</dbReference>
<sequence>MFKVYAQIKNPVLNQVSPAAGGSTFALQLAAIWRTSIVIGGLLLIMYLLWGAIAWITAGGDKARVEQARNQLTHAVVGFAILAGTVALVTFVGSALHIDFLQTLQFDLPPVGQ</sequence>
<keyword evidence="1" id="KW-1133">Transmembrane helix</keyword>
<feature type="transmembrane region" description="Helical" evidence="1">
    <location>
        <begin position="37"/>
        <end position="60"/>
    </location>
</feature>
<feature type="transmembrane region" description="Helical" evidence="1">
    <location>
        <begin position="72"/>
        <end position="98"/>
    </location>
</feature>
<comment type="caution">
    <text evidence="2">The sequence shown here is derived from an EMBL/GenBank/DDBJ whole genome shotgun (WGS) entry which is preliminary data.</text>
</comment>
<reference evidence="2 3" key="1">
    <citation type="journal article" date="2016" name="Nat. Commun.">
        <title>Thousands of microbial genomes shed light on interconnected biogeochemical processes in an aquifer system.</title>
        <authorList>
            <person name="Anantharaman K."/>
            <person name="Brown C.T."/>
            <person name="Hug L.A."/>
            <person name="Sharon I."/>
            <person name="Castelle C.J."/>
            <person name="Probst A.J."/>
            <person name="Thomas B.C."/>
            <person name="Singh A."/>
            <person name="Wilkins M.J."/>
            <person name="Karaoz U."/>
            <person name="Brodie E.L."/>
            <person name="Williams K.H."/>
            <person name="Hubbard S.S."/>
            <person name="Banfield J.F."/>
        </authorList>
    </citation>
    <scope>NUCLEOTIDE SEQUENCE [LARGE SCALE GENOMIC DNA]</scope>
</reference>
<proteinExistence type="predicted"/>
<keyword evidence="1" id="KW-0472">Membrane</keyword>
<evidence type="ECO:0000256" key="1">
    <source>
        <dbReference type="SAM" id="Phobius"/>
    </source>
</evidence>
<evidence type="ECO:0000313" key="2">
    <source>
        <dbReference type="EMBL" id="OGY17497.1"/>
    </source>
</evidence>
<dbReference type="EMBL" id="MHCH01000023">
    <property type="protein sequence ID" value="OGY17497.1"/>
    <property type="molecule type" value="Genomic_DNA"/>
</dbReference>
<evidence type="ECO:0000313" key="3">
    <source>
        <dbReference type="Proteomes" id="UP000177324"/>
    </source>
</evidence>
<organism evidence="2 3">
    <name type="scientific">Candidatus Chisholmbacteria bacterium RIFCSPHIGHO2_01_FULL_48_12</name>
    <dbReference type="NCBI Taxonomy" id="1797589"/>
    <lineage>
        <taxon>Bacteria</taxon>
        <taxon>Candidatus Chisholmiibacteriota</taxon>
    </lineage>
</organism>
<dbReference type="STRING" id="1797589.A2784_01950"/>
<accession>A0A1G1VQJ6</accession>
<keyword evidence="1" id="KW-0812">Transmembrane</keyword>
<protein>
    <recommendedName>
        <fullName evidence="4">Integral membrane protein</fullName>
    </recommendedName>
</protein>
<dbReference type="Pfam" id="PF18895">
    <property type="entry name" value="T4SS_pilin"/>
    <property type="match status" value="1"/>
</dbReference>